<dbReference type="RefSeq" id="WP_052217599.1">
    <property type="nucleotide sequence ID" value="NZ_LGTE01000008.1"/>
</dbReference>
<keyword evidence="3" id="KW-1185">Reference proteome</keyword>
<accession>A0A0L6W2P5</accession>
<proteinExistence type="predicted"/>
<feature type="transmembrane region" description="Helical" evidence="1">
    <location>
        <begin position="90"/>
        <end position="109"/>
    </location>
</feature>
<dbReference type="EMBL" id="LGTE01000008">
    <property type="protein sequence ID" value="KNZ69847.1"/>
    <property type="molecule type" value="Genomic_DNA"/>
</dbReference>
<sequence length="154" mass="16667">MKDTLTIGTIAGISGTIVMHLLSMVWKSLGIIKITTLQVSAAILLSWSQVNTIYGYLVGIIVHLVIGAAGGVLLAYLLKLSGKDYYWLKGLALAGFMLLIGMGLIVRLLKIAPQMKNDGLTTLMHTLNYVVYGLLSSYIIAKYGKFSISTKNSK</sequence>
<keyword evidence="1" id="KW-1133">Transmembrane helix</keyword>
<dbReference type="PATRIC" id="fig|281456.6.peg.1558"/>
<name>A0A0L6W2P5_9FIRM</name>
<evidence type="ECO:0008006" key="4">
    <source>
        <dbReference type="Google" id="ProtNLM"/>
    </source>
</evidence>
<keyword evidence="1" id="KW-0472">Membrane</keyword>
<reference evidence="3" key="1">
    <citation type="submission" date="2015-07" db="EMBL/GenBank/DDBJ databases">
        <title>Complete Genome of Thermincola ferriacetica strain Z-0001T.</title>
        <authorList>
            <person name="Lusk B."/>
            <person name="Badalamenti J.P."/>
            <person name="Parameswaran P."/>
            <person name="Bond D.R."/>
            <person name="Torres C.I."/>
        </authorList>
    </citation>
    <scope>NUCLEOTIDE SEQUENCE [LARGE SCALE GENOMIC DNA]</scope>
    <source>
        <strain evidence="3">Z-0001</strain>
    </source>
</reference>
<dbReference type="AlphaFoldDB" id="A0A0L6W2P5"/>
<gene>
    <name evidence="2" type="ORF">Tfer_1457</name>
</gene>
<evidence type="ECO:0000313" key="2">
    <source>
        <dbReference type="EMBL" id="KNZ69847.1"/>
    </source>
</evidence>
<comment type="caution">
    <text evidence="2">The sequence shown here is derived from an EMBL/GenBank/DDBJ whole genome shotgun (WGS) entry which is preliminary data.</text>
</comment>
<evidence type="ECO:0000313" key="3">
    <source>
        <dbReference type="Proteomes" id="UP000037175"/>
    </source>
</evidence>
<protein>
    <recommendedName>
        <fullName evidence="4">DUF1440 domain-containing protein</fullName>
    </recommendedName>
</protein>
<feature type="transmembrane region" description="Helical" evidence="1">
    <location>
        <begin position="129"/>
        <end position="148"/>
    </location>
</feature>
<feature type="transmembrane region" description="Helical" evidence="1">
    <location>
        <begin position="53"/>
        <end position="78"/>
    </location>
</feature>
<dbReference type="Proteomes" id="UP000037175">
    <property type="component" value="Unassembled WGS sequence"/>
</dbReference>
<organism evidence="2 3">
    <name type="scientific">Thermincola ferriacetica</name>
    <dbReference type="NCBI Taxonomy" id="281456"/>
    <lineage>
        <taxon>Bacteria</taxon>
        <taxon>Bacillati</taxon>
        <taxon>Bacillota</taxon>
        <taxon>Clostridia</taxon>
        <taxon>Eubacteriales</taxon>
        <taxon>Thermincolaceae</taxon>
        <taxon>Thermincola</taxon>
    </lineage>
</organism>
<evidence type="ECO:0000256" key="1">
    <source>
        <dbReference type="SAM" id="Phobius"/>
    </source>
</evidence>
<keyword evidence="1" id="KW-0812">Transmembrane</keyword>
<feature type="transmembrane region" description="Helical" evidence="1">
    <location>
        <begin position="6"/>
        <end position="22"/>
    </location>
</feature>